<keyword evidence="7" id="KW-1185">Reference proteome</keyword>
<name>A0A4V2QBU2_HYDET</name>
<evidence type="ECO:0000256" key="2">
    <source>
        <dbReference type="ARBA" id="ARBA00022692"/>
    </source>
</evidence>
<dbReference type="PANTHER" id="PTHR31851">
    <property type="entry name" value="FE(2+)/MN(2+) TRANSPORTER PCL1"/>
    <property type="match status" value="1"/>
</dbReference>
<evidence type="ECO:0000256" key="3">
    <source>
        <dbReference type="ARBA" id="ARBA00022989"/>
    </source>
</evidence>
<evidence type="ECO:0000313" key="7">
    <source>
        <dbReference type="Proteomes" id="UP000295008"/>
    </source>
</evidence>
<feature type="transmembrane region" description="Helical" evidence="5">
    <location>
        <begin position="352"/>
        <end position="370"/>
    </location>
</feature>
<proteinExistence type="predicted"/>
<accession>A0A4V2QBU2</accession>
<dbReference type="GO" id="GO:0005384">
    <property type="term" value="F:manganese ion transmembrane transporter activity"/>
    <property type="evidence" value="ECO:0007669"/>
    <property type="project" value="InterPro"/>
</dbReference>
<reference evidence="6 7" key="1">
    <citation type="submission" date="2019-03" db="EMBL/GenBank/DDBJ databases">
        <title>Genomic Encyclopedia of Type Strains, Phase IV (KMG-IV): sequencing the most valuable type-strain genomes for metagenomic binning, comparative biology and taxonomic classification.</title>
        <authorList>
            <person name="Goeker M."/>
        </authorList>
    </citation>
    <scope>NUCLEOTIDE SEQUENCE [LARGE SCALE GENOMIC DNA]</scope>
    <source>
        <strain evidence="6 7">LX-B</strain>
    </source>
</reference>
<dbReference type="OrthoDB" id="188924at2"/>
<comment type="subcellular location">
    <subcellularLocation>
        <location evidence="1">Endomembrane system</location>
        <topology evidence="1">Multi-pass membrane protein</topology>
    </subcellularLocation>
</comment>
<organism evidence="6 7">
    <name type="scientific">Hydrogenispora ethanolica</name>
    <dbReference type="NCBI Taxonomy" id="1082276"/>
    <lineage>
        <taxon>Bacteria</taxon>
        <taxon>Bacillati</taxon>
        <taxon>Bacillota</taxon>
        <taxon>Hydrogenispora</taxon>
    </lineage>
</organism>
<comment type="caution">
    <text evidence="6">The sequence shown here is derived from an EMBL/GenBank/DDBJ whole genome shotgun (WGS) entry which is preliminary data.</text>
</comment>
<dbReference type="InterPro" id="IPR039376">
    <property type="entry name" value="Ferritin_CCC1_N"/>
</dbReference>
<dbReference type="Proteomes" id="UP000295008">
    <property type="component" value="Unassembled WGS sequence"/>
</dbReference>
<evidence type="ECO:0000256" key="5">
    <source>
        <dbReference type="SAM" id="Phobius"/>
    </source>
</evidence>
<dbReference type="SUPFAM" id="SSF47240">
    <property type="entry name" value="Ferritin-like"/>
    <property type="match status" value="1"/>
</dbReference>
<sequence length="374" mass="39742">MVSDTEVRRYRENLQAEREAIALYERLAAAEPNPDLADIYRRLVATEQKHAAFWEGKLRAAGREVPGFKAGWRTRVFGWLAGRMGPAFVLPAIASLERTAAGGYNGQADAEAANMPAEERSHARIFGQLARTTQGMQGSELARFEGRHRATGGNALRAAVLGANDGLLSVFNLVMGVAGAGVPGRSILITGVAGMLAGALSMALGEWLSVQSSRELYQHQLEIEERELEEVPEEEVEELTLIYQAKGIEEATARQLAGRLVSDPATALDTLAREELAIDPAELGGSAWEAAITSFLLFAVGAIIPVLPYLFFTGVAGILVSAVCSAAGLFALGAFITVMTGKHPLLSGLRQVLFGLATAAITFGIGRLIGVNLG</sequence>
<feature type="transmembrane region" description="Helical" evidence="5">
    <location>
        <begin position="290"/>
        <end position="312"/>
    </location>
</feature>
<keyword evidence="3 5" id="KW-1133">Transmembrane helix</keyword>
<dbReference type="Pfam" id="PF01988">
    <property type="entry name" value="VIT1"/>
    <property type="match status" value="1"/>
</dbReference>
<evidence type="ECO:0000256" key="1">
    <source>
        <dbReference type="ARBA" id="ARBA00004127"/>
    </source>
</evidence>
<protein>
    <submittedName>
        <fullName evidence="6">VIT1/CCC1 family predicted Fe2+/Mn2+ transporter</fullName>
    </submittedName>
</protein>
<dbReference type="InterPro" id="IPR009078">
    <property type="entry name" value="Ferritin-like_SF"/>
</dbReference>
<feature type="transmembrane region" description="Helical" evidence="5">
    <location>
        <begin position="318"/>
        <end position="340"/>
    </location>
</feature>
<dbReference type="EMBL" id="SLUN01000045">
    <property type="protein sequence ID" value="TCL57702.1"/>
    <property type="molecule type" value="Genomic_DNA"/>
</dbReference>
<evidence type="ECO:0000313" key="6">
    <source>
        <dbReference type="EMBL" id="TCL57702.1"/>
    </source>
</evidence>
<gene>
    <name evidence="6" type="ORF">EDC14_10456</name>
</gene>
<dbReference type="InterPro" id="IPR008217">
    <property type="entry name" value="Ccc1_fam"/>
</dbReference>
<evidence type="ECO:0000256" key="4">
    <source>
        <dbReference type="ARBA" id="ARBA00023136"/>
    </source>
</evidence>
<dbReference type="GO" id="GO:0030026">
    <property type="term" value="P:intracellular manganese ion homeostasis"/>
    <property type="evidence" value="ECO:0007669"/>
    <property type="project" value="InterPro"/>
</dbReference>
<dbReference type="CDD" id="cd01044">
    <property type="entry name" value="Ferritin_CCC1_N"/>
    <property type="match status" value="1"/>
</dbReference>
<keyword evidence="4 5" id="KW-0472">Membrane</keyword>
<keyword evidence="2 5" id="KW-0812">Transmembrane</keyword>
<dbReference type="AlphaFoldDB" id="A0A4V2QBU2"/>
<dbReference type="GO" id="GO:0012505">
    <property type="term" value="C:endomembrane system"/>
    <property type="evidence" value="ECO:0007669"/>
    <property type="project" value="UniProtKB-SubCell"/>
</dbReference>
<dbReference type="RefSeq" id="WP_132017032.1">
    <property type="nucleotide sequence ID" value="NZ_SLUN01000045.1"/>
</dbReference>
<dbReference type="Gene3D" id="1.20.5.420">
    <property type="entry name" value="Immunoglobulin FC, subunit C"/>
    <property type="match status" value="1"/>
</dbReference>